<dbReference type="InterPro" id="IPR021309">
    <property type="entry name" value="YgaP-like_TM"/>
</dbReference>
<organism evidence="3 4">
    <name type="scientific">Deinococcus detaillensis</name>
    <dbReference type="NCBI Taxonomy" id="2592048"/>
    <lineage>
        <taxon>Bacteria</taxon>
        <taxon>Thermotogati</taxon>
        <taxon>Deinococcota</taxon>
        <taxon>Deinococci</taxon>
        <taxon>Deinococcales</taxon>
        <taxon>Deinococcaceae</taxon>
        <taxon>Deinococcus</taxon>
    </lineage>
</organism>
<comment type="caution">
    <text evidence="3">The sequence shown here is derived from an EMBL/GenBank/DDBJ whole genome shotgun (WGS) entry which is preliminary data.</text>
</comment>
<feature type="domain" description="Inner membrane protein YgaP-like transmembrane" evidence="2">
    <location>
        <begin position="11"/>
        <end position="58"/>
    </location>
</feature>
<keyword evidence="4" id="KW-1185">Reference proteome</keyword>
<keyword evidence="1" id="KW-0472">Membrane</keyword>
<sequence>MKFAHFMATPTGRLLRAAVGLALIGRGYSLGNAVVMAVGAVPLLAGGFNVCLIAPLLHAPLLGRNAV</sequence>
<name>A0A553UIC7_9DEIO</name>
<reference evidence="3 4" key="1">
    <citation type="submission" date="2019-07" db="EMBL/GenBank/DDBJ databases">
        <title>Deinococcus detaillus sp. nov., isolated from humus soil in Antarctica.</title>
        <authorList>
            <person name="Zhang K."/>
        </authorList>
    </citation>
    <scope>NUCLEOTIDE SEQUENCE [LARGE SCALE GENOMIC DNA]</scope>
    <source>
        <strain evidence="3 4">H1</strain>
    </source>
</reference>
<proteinExistence type="predicted"/>
<dbReference type="AlphaFoldDB" id="A0A553UIC7"/>
<protein>
    <submittedName>
        <fullName evidence="3">DUF2892 domain-containing protein</fullName>
    </submittedName>
</protein>
<feature type="transmembrane region" description="Helical" evidence="1">
    <location>
        <begin position="39"/>
        <end position="62"/>
    </location>
</feature>
<evidence type="ECO:0000313" key="4">
    <source>
        <dbReference type="Proteomes" id="UP000316092"/>
    </source>
</evidence>
<keyword evidence="1" id="KW-0812">Transmembrane</keyword>
<keyword evidence="1" id="KW-1133">Transmembrane helix</keyword>
<dbReference type="Pfam" id="PF11127">
    <property type="entry name" value="YgaP-like_TM"/>
    <property type="match status" value="1"/>
</dbReference>
<dbReference type="RefSeq" id="WP_143722031.1">
    <property type="nucleotide sequence ID" value="NZ_VKDB01000035.1"/>
</dbReference>
<dbReference type="OrthoDB" id="9876139at2"/>
<dbReference type="EMBL" id="VKDB01000035">
    <property type="protein sequence ID" value="TSA79932.1"/>
    <property type="molecule type" value="Genomic_DNA"/>
</dbReference>
<evidence type="ECO:0000313" key="3">
    <source>
        <dbReference type="EMBL" id="TSA79932.1"/>
    </source>
</evidence>
<evidence type="ECO:0000256" key="1">
    <source>
        <dbReference type="SAM" id="Phobius"/>
    </source>
</evidence>
<evidence type="ECO:0000259" key="2">
    <source>
        <dbReference type="Pfam" id="PF11127"/>
    </source>
</evidence>
<dbReference type="Proteomes" id="UP000316092">
    <property type="component" value="Unassembled WGS sequence"/>
</dbReference>
<accession>A0A553UIC7</accession>
<gene>
    <name evidence="3" type="ORF">FNU79_17230</name>
</gene>